<dbReference type="SMART" id="SM00228">
    <property type="entry name" value="PDZ"/>
    <property type="match status" value="1"/>
</dbReference>
<feature type="coiled-coil region" evidence="1">
    <location>
        <begin position="63"/>
        <end position="97"/>
    </location>
</feature>
<sequence length="238" mass="27035">EKLMSEEKLHLDDLQVENMEVAKLMREKEVLNDEKMKRNETIVELYQKQREDCTELCMKKEEIRTLKILIEEKEDHIRQLDEENKRKDEVLDKLNRIIRVTRSEGVKFGKREDLCSILIETPSPTESSAFSSIPATAESPLVRMTESNLGSDGLRTVMFEKGPNGLFGFSPLKTSIVNVVSGGPAESKGIRRGDEIVSVDGVEVTNSTTLNELLDRAQVNGKATLVFRYNPQLLKIRV</sequence>
<evidence type="ECO:0000259" key="2">
    <source>
        <dbReference type="PROSITE" id="PS50106"/>
    </source>
</evidence>
<dbReference type="PROSITE" id="PS50106">
    <property type="entry name" value="PDZ"/>
    <property type="match status" value="1"/>
</dbReference>
<dbReference type="Pfam" id="PF17820">
    <property type="entry name" value="PDZ_6"/>
    <property type="match status" value="1"/>
</dbReference>
<dbReference type="Proteomes" id="UP001328107">
    <property type="component" value="Unassembled WGS sequence"/>
</dbReference>
<feature type="non-terminal residue" evidence="3">
    <location>
        <position position="238"/>
    </location>
</feature>
<feature type="non-terminal residue" evidence="3">
    <location>
        <position position="1"/>
    </location>
</feature>
<organism evidence="3 4">
    <name type="scientific">Pristionchus mayeri</name>
    <dbReference type="NCBI Taxonomy" id="1317129"/>
    <lineage>
        <taxon>Eukaryota</taxon>
        <taxon>Metazoa</taxon>
        <taxon>Ecdysozoa</taxon>
        <taxon>Nematoda</taxon>
        <taxon>Chromadorea</taxon>
        <taxon>Rhabditida</taxon>
        <taxon>Rhabditina</taxon>
        <taxon>Diplogasteromorpha</taxon>
        <taxon>Diplogasteroidea</taxon>
        <taxon>Neodiplogasteridae</taxon>
        <taxon>Pristionchus</taxon>
    </lineage>
</organism>
<dbReference type="AlphaFoldDB" id="A0AAN4ZHP2"/>
<dbReference type="EMBL" id="BTRK01000003">
    <property type="protein sequence ID" value="GMR41497.1"/>
    <property type="molecule type" value="Genomic_DNA"/>
</dbReference>
<dbReference type="InterPro" id="IPR001478">
    <property type="entry name" value="PDZ"/>
</dbReference>
<evidence type="ECO:0000313" key="4">
    <source>
        <dbReference type="Proteomes" id="UP001328107"/>
    </source>
</evidence>
<evidence type="ECO:0000313" key="3">
    <source>
        <dbReference type="EMBL" id="GMR41497.1"/>
    </source>
</evidence>
<reference evidence="4" key="1">
    <citation type="submission" date="2022-10" db="EMBL/GenBank/DDBJ databases">
        <title>Genome assembly of Pristionchus species.</title>
        <authorList>
            <person name="Yoshida K."/>
            <person name="Sommer R.J."/>
        </authorList>
    </citation>
    <scope>NUCLEOTIDE SEQUENCE [LARGE SCALE GENOMIC DNA]</scope>
    <source>
        <strain evidence="4">RS5460</strain>
    </source>
</reference>
<keyword evidence="1" id="KW-0175">Coiled coil</keyword>
<feature type="domain" description="PDZ" evidence="2">
    <location>
        <begin position="156"/>
        <end position="208"/>
    </location>
</feature>
<protein>
    <recommendedName>
        <fullName evidence="2">PDZ domain-containing protein</fullName>
    </recommendedName>
</protein>
<dbReference type="InterPro" id="IPR036034">
    <property type="entry name" value="PDZ_sf"/>
</dbReference>
<proteinExistence type="predicted"/>
<name>A0AAN4ZHP2_9BILA</name>
<dbReference type="Gene3D" id="2.30.42.10">
    <property type="match status" value="1"/>
</dbReference>
<evidence type="ECO:0000256" key="1">
    <source>
        <dbReference type="SAM" id="Coils"/>
    </source>
</evidence>
<accession>A0AAN4ZHP2</accession>
<comment type="caution">
    <text evidence="3">The sequence shown here is derived from an EMBL/GenBank/DDBJ whole genome shotgun (WGS) entry which is preliminary data.</text>
</comment>
<gene>
    <name evidence="3" type="ORF">PMAYCL1PPCAC_11692</name>
</gene>
<keyword evidence="4" id="KW-1185">Reference proteome</keyword>
<dbReference type="SUPFAM" id="SSF50156">
    <property type="entry name" value="PDZ domain-like"/>
    <property type="match status" value="1"/>
</dbReference>
<dbReference type="InterPro" id="IPR041489">
    <property type="entry name" value="PDZ_6"/>
</dbReference>